<evidence type="ECO:0000256" key="3">
    <source>
        <dbReference type="ARBA" id="ARBA00022989"/>
    </source>
</evidence>
<comment type="caution">
    <text evidence="7">The sequence shown here is derived from an EMBL/GenBank/DDBJ whole genome shotgun (WGS) entry which is preliminary data.</text>
</comment>
<evidence type="ECO:0000256" key="1">
    <source>
        <dbReference type="ARBA" id="ARBA00004141"/>
    </source>
</evidence>
<evidence type="ECO:0000313" key="7">
    <source>
        <dbReference type="EMBL" id="KAA6187306.1"/>
    </source>
</evidence>
<evidence type="ECO:0000256" key="4">
    <source>
        <dbReference type="ARBA" id="ARBA00023136"/>
    </source>
</evidence>
<dbReference type="InterPro" id="IPR007267">
    <property type="entry name" value="GtrA_DPMS_TM"/>
</dbReference>
<sequence>MSSISMAKRFMRFASTGVFVTFLHAITAELTITNHVFRPPVANGVAFVVATIASYYINTAWSFSGAFRVDTLIRFTVVTTIGFMVAMAVATVVDNMGASHRWGIFAVAVTLPPLTFLLHFFWTYRQLSQPTDRILNRRIRLPGRRF</sequence>
<feature type="transmembrane region" description="Helical" evidence="5">
    <location>
        <begin position="71"/>
        <end position="90"/>
    </location>
</feature>
<feature type="transmembrane region" description="Helical" evidence="5">
    <location>
        <begin position="102"/>
        <end position="124"/>
    </location>
</feature>
<dbReference type="Pfam" id="PF04138">
    <property type="entry name" value="GtrA_DPMS_TM"/>
    <property type="match status" value="1"/>
</dbReference>
<keyword evidence="3 5" id="KW-1133">Transmembrane helix</keyword>
<dbReference type="GO" id="GO:0016020">
    <property type="term" value="C:membrane"/>
    <property type="evidence" value="ECO:0007669"/>
    <property type="project" value="UniProtKB-SubCell"/>
</dbReference>
<keyword evidence="4 5" id="KW-0472">Membrane</keyword>
<dbReference type="Proteomes" id="UP000322981">
    <property type="component" value="Unassembled WGS sequence"/>
</dbReference>
<dbReference type="OrthoDB" id="7011564at2"/>
<dbReference type="EMBL" id="VWXX01000002">
    <property type="protein sequence ID" value="KAA6187306.1"/>
    <property type="molecule type" value="Genomic_DNA"/>
</dbReference>
<proteinExistence type="predicted"/>
<keyword evidence="8" id="KW-1185">Reference proteome</keyword>
<keyword evidence="2 5" id="KW-0812">Transmembrane</keyword>
<reference evidence="7 8" key="1">
    <citation type="submission" date="2019-09" db="EMBL/GenBank/DDBJ databases">
        <title>Whole-genome sequence of the purple sulfur bacterium Thiohalocapsa marina DSM 19078.</title>
        <authorList>
            <person name="Kyndt J.A."/>
            <person name="Meyer T.E."/>
        </authorList>
    </citation>
    <scope>NUCLEOTIDE SEQUENCE [LARGE SCALE GENOMIC DNA]</scope>
    <source>
        <strain evidence="7 8">DSM 19078</strain>
    </source>
</reference>
<dbReference type="GO" id="GO:0000271">
    <property type="term" value="P:polysaccharide biosynthetic process"/>
    <property type="evidence" value="ECO:0007669"/>
    <property type="project" value="InterPro"/>
</dbReference>
<dbReference type="AlphaFoldDB" id="A0A5M8FU38"/>
<comment type="subcellular location">
    <subcellularLocation>
        <location evidence="1">Membrane</location>
        <topology evidence="1">Multi-pass membrane protein</topology>
    </subcellularLocation>
</comment>
<feature type="transmembrane region" description="Helical" evidence="5">
    <location>
        <begin position="44"/>
        <end position="64"/>
    </location>
</feature>
<organism evidence="7 8">
    <name type="scientific">Thiohalocapsa marina</name>
    <dbReference type="NCBI Taxonomy" id="424902"/>
    <lineage>
        <taxon>Bacteria</taxon>
        <taxon>Pseudomonadati</taxon>
        <taxon>Pseudomonadota</taxon>
        <taxon>Gammaproteobacteria</taxon>
        <taxon>Chromatiales</taxon>
        <taxon>Chromatiaceae</taxon>
        <taxon>Thiohalocapsa</taxon>
    </lineage>
</organism>
<accession>A0A5M8FU38</accession>
<evidence type="ECO:0000313" key="8">
    <source>
        <dbReference type="Proteomes" id="UP000322981"/>
    </source>
</evidence>
<protein>
    <submittedName>
        <fullName evidence="7">GtrA family protein</fullName>
    </submittedName>
</protein>
<gene>
    <name evidence="7" type="ORF">F2Q65_01910</name>
</gene>
<evidence type="ECO:0000256" key="5">
    <source>
        <dbReference type="SAM" id="Phobius"/>
    </source>
</evidence>
<name>A0A5M8FU38_9GAMM</name>
<feature type="domain" description="GtrA/DPMS transmembrane" evidence="6">
    <location>
        <begin position="12"/>
        <end position="123"/>
    </location>
</feature>
<evidence type="ECO:0000256" key="2">
    <source>
        <dbReference type="ARBA" id="ARBA00022692"/>
    </source>
</evidence>
<evidence type="ECO:0000259" key="6">
    <source>
        <dbReference type="Pfam" id="PF04138"/>
    </source>
</evidence>